<dbReference type="PROSITE" id="PS51840">
    <property type="entry name" value="C2_NT"/>
    <property type="match status" value="1"/>
</dbReference>
<evidence type="ECO:0000313" key="3">
    <source>
        <dbReference type="EMBL" id="KAG0588215.1"/>
    </source>
</evidence>
<name>A0A8T0IY86_CERPU</name>
<dbReference type="Pfam" id="PF10358">
    <property type="entry name" value="NT-C2"/>
    <property type="match status" value="1"/>
</dbReference>
<dbReference type="EMBL" id="CM026422">
    <property type="protein sequence ID" value="KAG0588215.1"/>
    <property type="molecule type" value="Genomic_DNA"/>
</dbReference>
<evidence type="ECO:0000313" key="4">
    <source>
        <dbReference type="Proteomes" id="UP000822688"/>
    </source>
</evidence>
<evidence type="ECO:0000256" key="1">
    <source>
        <dbReference type="SAM" id="MobiDB-lite"/>
    </source>
</evidence>
<accession>A0A8T0IY86</accession>
<protein>
    <recommendedName>
        <fullName evidence="2">C2 NT-type domain-containing protein</fullName>
    </recommendedName>
</protein>
<dbReference type="PANTHER" id="PTHR31182">
    <property type="entry name" value="C2 NT-TYPE DOMAIN-CONTAINING PROTEIN"/>
    <property type="match status" value="1"/>
</dbReference>
<feature type="region of interest" description="Disordered" evidence="1">
    <location>
        <begin position="630"/>
        <end position="669"/>
    </location>
</feature>
<dbReference type="Proteomes" id="UP000822688">
    <property type="component" value="Chromosome 2"/>
</dbReference>
<dbReference type="InterPro" id="IPR019448">
    <property type="entry name" value="NT-C2"/>
</dbReference>
<sequence>MVIKVMKWPLRQLLSKKYQVNLVLNRLEGLSVCESEEPKLYVDLKWKGPKGALGSRFRSMKREKTNALPVESSGCITWNKEFEHVCVLTNDKTGVFQPWHVYFILCKTLPESSKGKVSVLGTAVLDLGVLASSGNSSNFPTTLPVICKTGDRDVEATFEITFSLSELRTVYEAGFESVHRLMAPAMACIGGDPYAWDPEDDDVGKVHPDVEKKKKASKELSREQVLGLKGKKSLQIEDVDPNDGGKFSPRSDGSVQDALDLFDSDWVDESDYEYGEEVEEPNIGQFVSYGTLTGVNLVVEGALPHHADEAAGAATDEIEVRDNIHSRAAVMTIPKVDAVPVPEEVSTSENGELVSQGSLMSMLSWRKRKLSFRSPRSRGEPLLNKAYGEEGGDEIDWHRRQAESNTEFPELTRRKSEGIISVVAGALDFGETLFAVGTWEQKDLISRDGRTQLSTNVFFASFDQRSESAAGESACTALVAVIADWLHKHPTLVPSKAEFDMLIQEGSAEWRKLCTVEALKDRFADKHFDLDTVIEAAVRPLSVVPEKSFVGFFVPEGVSESLDFLQDAMSFDSIWEEVERAGPAVYIVSWNDHFFVLKLDADRCYIIDTLGERLQEGGEQAYILQFDAQTSLGPAPTPKPEDSKTATQPETKTVTPPETKIASQPETTAEEVSDSLALVKVGTDSDSAAPASDAVASSSESPMELVVSTEKVQNGGKAICCQFIKEFFAALPLRELQSDIKRGLLGKVPLHQRLQIEFHYTAARPCTELVPV</sequence>
<feature type="region of interest" description="Disordered" evidence="1">
    <location>
        <begin position="231"/>
        <end position="254"/>
    </location>
</feature>
<keyword evidence="4" id="KW-1185">Reference proteome</keyword>
<organism evidence="3 4">
    <name type="scientific">Ceratodon purpureus</name>
    <name type="common">Fire moss</name>
    <name type="synonym">Dicranum purpureum</name>
    <dbReference type="NCBI Taxonomy" id="3225"/>
    <lineage>
        <taxon>Eukaryota</taxon>
        <taxon>Viridiplantae</taxon>
        <taxon>Streptophyta</taxon>
        <taxon>Embryophyta</taxon>
        <taxon>Bryophyta</taxon>
        <taxon>Bryophytina</taxon>
        <taxon>Bryopsida</taxon>
        <taxon>Dicranidae</taxon>
        <taxon>Pseudoditrichales</taxon>
        <taxon>Ditrichaceae</taxon>
        <taxon>Ceratodon</taxon>
    </lineage>
</organism>
<comment type="caution">
    <text evidence="3">The sequence shown here is derived from an EMBL/GenBank/DDBJ whole genome shotgun (WGS) entry which is preliminary data.</text>
</comment>
<dbReference type="AlphaFoldDB" id="A0A8T0IY86"/>
<gene>
    <name evidence="3" type="ORF">KC19_2G225800</name>
</gene>
<evidence type="ECO:0000259" key="2">
    <source>
        <dbReference type="PROSITE" id="PS51840"/>
    </source>
</evidence>
<dbReference type="PANTHER" id="PTHR31182:SF21">
    <property type="entry name" value="C2 NT-TYPE DOMAIN-CONTAINING PROTEIN"/>
    <property type="match status" value="1"/>
</dbReference>
<reference evidence="3" key="1">
    <citation type="submission" date="2020-06" db="EMBL/GenBank/DDBJ databases">
        <title>WGS assembly of Ceratodon purpureus strain R40.</title>
        <authorList>
            <person name="Carey S.B."/>
            <person name="Jenkins J."/>
            <person name="Shu S."/>
            <person name="Lovell J.T."/>
            <person name="Sreedasyam A."/>
            <person name="Maumus F."/>
            <person name="Tiley G.P."/>
            <person name="Fernandez-Pozo N."/>
            <person name="Barry K."/>
            <person name="Chen C."/>
            <person name="Wang M."/>
            <person name="Lipzen A."/>
            <person name="Daum C."/>
            <person name="Saski C.A."/>
            <person name="Payton A.C."/>
            <person name="Mcbreen J.C."/>
            <person name="Conrad R.E."/>
            <person name="Kollar L.M."/>
            <person name="Olsson S."/>
            <person name="Huttunen S."/>
            <person name="Landis J.B."/>
            <person name="Wickett N.J."/>
            <person name="Johnson M.G."/>
            <person name="Rensing S.A."/>
            <person name="Grimwood J."/>
            <person name="Schmutz J."/>
            <person name="Mcdaniel S.F."/>
        </authorList>
    </citation>
    <scope>NUCLEOTIDE SEQUENCE</scope>
    <source>
        <strain evidence="3">R40</strain>
    </source>
</reference>
<proteinExistence type="predicted"/>
<feature type="compositionally biased region" description="Low complexity" evidence="1">
    <location>
        <begin position="647"/>
        <end position="660"/>
    </location>
</feature>
<feature type="domain" description="C2 NT-type" evidence="2">
    <location>
        <begin position="8"/>
        <end position="166"/>
    </location>
</feature>